<reference evidence="7" key="1">
    <citation type="submission" date="2022-03" db="EMBL/GenBank/DDBJ databases">
        <authorList>
            <person name="Sayadi A."/>
        </authorList>
    </citation>
    <scope>NUCLEOTIDE SEQUENCE</scope>
</reference>
<evidence type="ECO:0000313" key="8">
    <source>
        <dbReference type="Proteomes" id="UP001152888"/>
    </source>
</evidence>
<dbReference type="SMART" id="SM00249">
    <property type="entry name" value="PHD"/>
    <property type="match status" value="1"/>
</dbReference>
<dbReference type="PANTHER" id="PTHR14296">
    <property type="entry name" value="REMODELING AND SPACING FACTOR 1"/>
    <property type="match status" value="1"/>
</dbReference>
<dbReference type="GO" id="GO:0031213">
    <property type="term" value="C:RSF complex"/>
    <property type="evidence" value="ECO:0007669"/>
    <property type="project" value="InterPro"/>
</dbReference>
<keyword evidence="8" id="KW-1185">Reference proteome</keyword>
<dbReference type="OrthoDB" id="10055895at2759"/>
<evidence type="ECO:0000256" key="5">
    <source>
        <dbReference type="SAM" id="MobiDB-lite"/>
    </source>
</evidence>
<feature type="compositionally biased region" description="Basic and acidic residues" evidence="5">
    <location>
        <begin position="1614"/>
        <end position="1625"/>
    </location>
</feature>
<feature type="compositionally biased region" description="Basic and acidic residues" evidence="5">
    <location>
        <begin position="333"/>
        <end position="354"/>
    </location>
</feature>
<organism evidence="7 8">
    <name type="scientific">Acanthoscelides obtectus</name>
    <name type="common">Bean weevil</name>
    <name type="synonym">Bruchus obtectus</name>
    <dbReference type="NCBI Taxonomy" id="200917"/>
    <lineage>
        <taxon>Eukaryota</taxon>
        <taxon>Metazoa</taxon>
        <taxon>Ecdysozoa</taxon>
        <taxon>Arthropoda</taxon>
        <taxon>Hexapoda</taxon>
        <taxon>Insecta</taxon>
        <taxon>Pterygota</taxon>
        <taxon>Neoptera</taxon>
        <taxon>Endopterygota</taxon>
        <taxon>Coleoptera</taxon>
        <taxon>Polyphaga</taxon>
        <taxon>Cucujiformia</taxon>
        <taxon>Chrysomeloidea</taxon>
        <taxon>Chrysomelidae</taxon>
        <taxon>Bruchinae</taxon>
        <taxon>Bruchini</taxon>
        <taxon>Acanthoscelides</taxon>
    </lineage>
</organism>
<feature type="region of interest" description="Disordered" evidence="5">
    <location>
        <begin position="1724"/>
        <end position="1753"/>
    </location>
</feature>
<feature type="compositionally biased region" description="Basic and acidic residues" evidence="5">
    <location>
        <begin position="1015"/>
        <end position="1049"/>
    </location>
</feature>
<sequence>MASDVDASCENDPNFAVICAFFEKFGENCALGPIDFAELQSMLENTDEVPPALANLLIKLMRKVKKTVKPEKWEKALVGICHNFSSKDAWEIERFGFKKAKLSSKVRALKELLEMQFDFNAKFKGEVNKLAATELRSQPLGRDKSGHAYWFHSDHNFQIRVYKEDLDDETWTLIAKDRESLVSLITKLNDGEVKCSSDSAVNEDSNSLSEKLIIDTGQNDSDSATKDKITEDDVEQSPKKMKLENDMQEDKVLKIHLTDIKKSPKRQECDKSEETNENEKVIDENKEKEDETEDTEKEEIDEDESKDNEKEETEEDDEAAEKSPIVGDTIEEDTMHIRGEGNGKENDAGIHRPATESSESPIIGEVIEEEIMYVRGEGLGQECETGNDKKTSVTETQSGGYARSHNSSSTENSIKDDEVKKGENVSKEPSDEIDSCAKTPEKKPTFFFGSPQKETSVNTSLTMEFGQKPDQAAKSPSNTKEPSHDSLEEKNKNGEDIKNESTKVVDDNQNKNVSKNGDENPKEDDASDEDSSEKRPVVEEPCVKKLAYVCGEDTAEEDAETVTENEVEKDVKSKSNKLKNSELDVDNEVKSKEASSKDVGEIKTSGNKPDDVESETETNSKIENDKGKPKGIKNKTEIKESENESKSGDTKDKPEEAESKTKSDKSDSKNDSQKSDKDKEKSEEPSKPEKPSAKPGLRAVRMKRGPTQNKSKEETPAKDEKVADTEVVFLKSRRGKKEREATPPTKVKVKKPKLSAKEKNKKEDKVDSDNASVTSGDKAGKGGSMASASSSRVSTPVSMPDSIITIPEITEVTSVEEEPPVPEKDPLGCSEDDQDDDAETAPTPNSRSLQNFSFDFDDTGAAPVIPVIPSTRSLRKRGREASPTGPVVDKQQGGKKMKLKGKRRFNTKLRKSIEQQKQQLQQSSSSDEAVAVSSDEAPKFQKESPVKKKRGRKKKSEVAVEVDDDSSNHAPVTKAKKEKKPNARMLEGLGISDPEAVLQNQSLGVRQSRRLAQIKIKESLDVKKPEPKTKQSAKEEKSKKKSKEAAVPEKKKHGRKPATPEPEPEPSGRRRKKKSVAPSKLFDQSRPWQSSSESSEEEEEAVEEEEEEEVEEKLEFNAKSDHEFSPESDLESGEAYQVPKRARTAKRKDDSAEEEDEEDFPCQKCGKSDHPEWILLCDKCENGWHCSCLRPPLLSIPEGDWFCPPCEHIKLIENLQLKLKDYDKNIVKKNLEDRRKERLAYVGISLNNVLPPSKEQEKTEKKKKKRGSSESGSSETADEEDEDGESETDSDEPVYQLRQRRQARSYKFNEYDDLINSAIQEQLGEPVVRPPSPVCGRGKDMATIVKAEQEERKENDVFKDLEEKKEDEEQAEGAGGEKKPLVKPPVKKPRKKTRKMTALDVSSEDDDERDEDFVGDMSVSSEDEDVDEGDSEEDSDDIGRRRRNLRPTRRSTRNRTSKINKDFIDDDEEDSDRPRKKKKKHYFSDEDESSESDGSWGGRKKKKGSRKKKSKKKNSILDELSDLEVPNKKKKRRIVYGGLTSSEEELGRGRRTRGKKTTYVEALGSETEDEVQKRNPRKIDSDDEDFVANEEEDDEEEAAEDEPEPEDEEDDEEVSRKDDAEERRRLMVPKIYIKKPAIGAAKETDKSKKVNSEMNKEEKTDIEQNNKEPAVDKDNETNSKPDVVRKAEERPVTIGPKNSTNRVRIKVVPRKDQVGTKLTNLKETNTQAEKDVNKSTDKDIPNSNLSMSEKQLDGDKKKLGAGIERLNMNKVLSSLDKAGIELTPASRPMQKVATSPVKIATAAKLTPPAVHHEPIVSNVSALLKNDDSNDELSEPPGVALPLFDEVTITKKDAPRRRIKIRPKKSLEETVAHLGSAISIKPAAPKTVDGPKTTTTSECKIEIAAPPQPFSQTAPAPSIITRMLQTPSGATPVKDESDKDAAAASLTEPTPKPDYSVIGKIRPKQFATMPLEDDDDEPSAPPVRQRKLGPSVDSQEHFAQNGGRPSGVPPQQPPPQYHHRLPPPHPQMNHYPLHQPPPREPTACGPSVAPPPPRTHHNVQPPAPHHNVTPPPPQPHATGSPAKGMEGYGRAQQGRYSNPPTGPTYPHRPPVHMPAGPSYPPPHPPPGTQTESPAPPAPTSSTQYYGNYPPPPVEPVEEPPYQNPPYQESYQGEPVPVQEQAAQGSKPYEGEETGGEFGGLVSYFSSQHEDDLDS</sequence>
<keyword evidence="1" id="KW-0479">Metal-binding</keyword>
<feature type="compositionally biased region" description="Acidic residues" evidence="5">
    <location>
        <begin position="1094"/>
        <end position="1112"/>
    </location>
</feature>
<evidence type="ECO:0000256" key="4">
    <source>
        <dbReference type="PROSITE-ProRule" id="PRU00146"/>
    </source>
</evidence>
<feature type="compositionally biased region" description="Basic and acidic residues" evidence="5">
    <location>
        <begin position="413"/>
        <end position="430"/>
    </location>
</feature>
<feature type="compositionally biased region" description="Basic residues" evidence="5">
    <location>
        <begin position="893"/>
        <end position="910"/>
    </location>
</feature>
<dbReference type="CDD" id="cd15543">
    <property type="entry name" value="PHD_RSF1"/>
    <property type="match status" value="1"/>
</dbReference>
<dbReference type="Proteomes" id="UP001152888">
    <property type="component" value="Unassembled WGS sequence"/>
</dbReference>
<feature type="compositionally biased region" description="Low complexity" evidence="5">
    <location>
        <begin position="802"/>
        <end position="813"/>
    </location>
</feature>
<feature type="compositionally biased region" description="Pro residues" evidence="5">
    <location>
        <begin position="2060"/>
        <end position="2074"/>
    </location>
</feature>
<feature type="compositionally biased region" description="Pro residues" evidence="5">
    <location>
        <begin position="2099"/>
        <end position="2137"/>
    </location>
</feature>
<dbReference type="SUPFAM" id="SSF57903">
    <property type="entry name" value="FYVE/PHD zinc finger"/>
    <property type="match status" value="1"/>
</dbReference>
<feature type="region of interest" description="Disordered" evidence="5">
    <location>
        <begin position="377"/>
        <end position="1164"/>
    </location>
</feature>
<feature type="region of interest" description="Disordered" evidence="5">
    <location>
        <begin position="195"/>
        <end position="363"/>
    </location>
</feature>
<feature type="compositionally biased region" description="Acidic residues" evidence="5">
    <location>
        <begin position="553"/>
        <end position="565"/>
    </location>
</feature>
<evidence type="ECO:0000256" key="3">
    <source>
        <dbReference type="ARBA" id="ARBA00022833"/>
    </source>
</evidence>
<feature type="compositionally biased region" description="Acidic residues" evidence="5">
    <location>
        <begin position="1151"/>
        <end position="1160"/>
    </location>
</feature>
<keyword evidence="3" id="KW-0862">Zinc</keyword>
<dbReference type="InterPro" id="IPR019787">
    <property type="entry name" value="Znf_PHD-finger"/>
</dbReference>
<dbReference type="PROSITE" id="PS01359">
    <property type="entry name" value="ZF_PHD_1"/>
    <property type="match status" value="1"/>
</dbReference>
<feature type="region of interest" description="Disordered" evidence="5">
    <location>
        <begin position="1927"/>
        <end position="2213"/>
    </location>
</feature>
<feature type="compositionally biased region" description="Acidic residues" evidence="5">
    <location>
        <begin position="1581"/>
        <end position="1613"/>
    </location>
</feature>
<feature type="compositionally biased region" description="Basic residues" evidence="5">
    <location>
        <begin position="1385"/>
        <end position="1395"/>
    </location>
</feature>
<comment type="caution">
    <text evidence="7">The sequence shown here is derived from an EMBL/GenBank/DDBJ whole genome shotgun (WGS) entry which is preliminary data.</text>
</comment>
<dbReference type="InterPro" id="IPR001965">
    <property type="entry name" value="Znf_PHD"/>
</dbReference>
<dbReference type="Gene3D" id="3.30.40.10">
    <property type="entry name" value="Zinc/RING finger domain, C3HC4 (zinc finger)"/>
    <property type="match status" value="1"/>
</dbReference>
<feature type="compositionally biased region" description="Basic and acidic residues" evidence="5">
    <location>
        <begin position="710"/>
        <end position="724"/>
    </location>
</feature>
<feature type="compositionally biased region" description="Basic and acidic residues" evidence="5">
    <location>
        <begin position="755"/>
        <end position="768"/>
    </location>
</feature>
<dbReference type="GO" id="GO:0045892">
    <property type="term" value="P:negative regulation of DNA-templated transcription"/>
    <property type="evidence" value="ECO:0007669"/>
    <property type="project" value="TreeGrafter"/>
</dbReference>
<feature type="compositionally biased region" description="Basic and acidic residues" evidence="5">
    <location>
        <begin position="618"/>
        <end position="692"/>
    </location>
</feature>
<feature type="compositionally biased region" description="Acidic residues" evidence="5">
    <location>
        <begin position="1276"/>
        <end position="1292"/>
    </location>
</feature>
<feature type="compositionally biased region" description="Basic and acidic residues" evidence="5">
    <location>
        <begin position="532"/>
        <end position="543"/>
    </location>
</feature>
<feature type="compositionally biased region" description="Basic residues" evidence="5">
    <location>
        <begin position="1440"/>
        <end position="1458"/>
    </location>
</feature>
<dbReference type="InterPro" id="IPR011011">
    <property type="entry name" value="Znf_FYVE_PHD"/>
</dbReference>
<feature type="compositionally biased region" description="Basic and acidic residues" evidence="5">
    <location>
        <begin position="1642"/>
        <end position="1691"/>
    </location>
</feature>
<feature type="compositionally biased region" description="Basic and acidic residues" evidence="5">
    <location>
        <begin position="1728"/>
        <end position="1740"/>
    </location>
</feature>
<feature type="compositionally biased region" description="Acidic residues" evidence="5">
    <location>
        <begin position="830"/>
        <end position="839"/>
    </location>
</feature>
<feature type="compositionally biased region" description="Basic and acidic residues" evidence="5">
    <location>
        <begin position="566"/>
        <end position="601"/>
    </location>
</feature>
<feature type="region of interest" description="Disordered" evidence="5">
    <location>
        <begin position="1250"/>
        <end position="1301"/>
    </location>
</feature>
<dbReference type="InterPro" id="IPR028938">
    <property type="entry name" value="Rsf1-like"/>
</dbReference>
<feature type="compositionally biased region" description="Polar residues" evidence="5">
    <location>
        <begin position="393"/>
        <end position="412"/>
    </location>
</feature>
<feature type="compositionally biased region" description="Basic and acidic residues" evidence="5">
    <location>
        <begin position="481"/>
        <end position="509"/>
    </location>
</feature>
<keyword evidence="2 4" id="KW-0863">Zinc-finger</keyword>
<dbReference type="PROSITE" id="PS50016">
    <property type="entry name" value="ZF_PHD_2"/>
    <property type="match status" value="1"/>
</dbReference>
<feature type="domain" description="PHD-type" evidence="6">
    <location>
        <begin position="1159"/>
        <end position="1209"/>
    </location>
</feature>
<evidence type="ECO:0000256" key="1">
    <source>
        <dbReference type="ARBA" id="ARBA00022723"/>
    </source>
</evidence>
<evidence type="ECO:0000256" key="2">
    <source>
        <dbReference type="ARBA" id="ARBA00022771"/>
    </source>
</evidence>
<dbReference type="InterPro" id="IPR013083">
    <property type="entry name" value="Znf_RING/FYVE/PHD"/>
</dbReference>
<feature type="region of interest" description="Disordered" evidence="5">
    <location>
        <begin position="1319"/>
        <end position="1702"/>
    </location>
</feature>
<feature type="compositionally biased region" description="Basic and acidic residues" evidence="5">
    <location>
        <begin position="223"/>
        <end position="289"/>
    </location>
</feature>
<feature type="compositionally biased region" description="Basic and acidic residues" evidence="5">
    <location>
        <begin position="1570"/>
        <end position="1580"/>
    </location>
</feature>
<evidence type="ECO:0000259" key="6">
    <source>
        <dbReference type="PROSITE" id="PS50016"/>
    </source>
</evidence>
<proteinExistence type="predicted"/>
<dbReference type="InterPro" id="IPR019786">
    <property type="entry name" value="Zinc_finger_PHD-type_CS"/>
</dbReference>
<feature type="compositionally biased region" description="Polar residues" evidence="5">
    <location>
        <begin position="196"/>
        <end position="209"/>
    </location>
</feature>
<dbReference type="PANTHER" id="PTHR14296:SF16">
    <property type="entry name" value="REMODELING AND SPACING FACTOR 1"/>
    <property type="match status" value="1"/>
</dbReference>
<feature type="compositionally biased region" description="Pro residues" evidence="5">
    <location>
        <begin position="2006"/>
        <end position="2015"/>
    </location>
</feature>
<dbReference type="GO" id="GO:0008270">
    <property type="term" value="F:zinc ion binding"/>
    <property type="evidence" value="ECO:0007669"/>
    <property type="project" value="UniProtKB-KW"/>
</dbReference>
<gene>
    <name evidence="7" type="ORF">ACAOBT_LOCUS16913</name>
</gene>
<feature type="compositionally biased region" description="Basic and acidic residues" evidence="5">
    <location>
        <begin position="936"/>
        <end position="946"/>
    </location>
</feature>
<feature type="compositionally biased region" description="Polar residues" evidence="5">
    <location>
        <begin position="452"/>
        <end position="462"/>
    </location>
</feature>
<dbReference type="Pfam" id="PF00628">
    <property type="entry name" value="PHD"/>
    <property type="match status" value="1"/>
</dbReference>
<feature type="compositionally biased region" description="Acidic residues" evidence="5">
    <location>
        <begin position="1421"/>
        <end position="1436"/>
    </location>
</feature>
<feature type="compositionally biased region" description="Basic and acidic residues" evidence="5">
    <location>
        <begin position="1347"/>
        <end position="1364"/>
    </location>
</feature>
<feature type="compositionally biased region" description="Polar residues" evidence="5">
    <location>
        <begin position="842"/>
        <end position="853"/>
    </location>
</feature>
<evidence type="ECO:0000313" key="7">
    <source>
        <dbReference type="EMBL" id="CAH1985867.1"/>
    </source>
</evidence>
<feature type="compositionally biased region" description="Basic and acidic residues" evidence="5">
    <location>
        <begin position="1113"/>
        <end position="1125"/>
    </location>
</feature>
<feature type="compositionally biased region" description="Acidic residues" evidence="5">
    <location>
        <begin position="290"/>
        <end position="319"/>
    </location>
</feature>
<feature type="compositionally biased region" description="Basic residues" evidence="5">
    <location>
        <begin position="1498"/>
        <end position="1514"/>
    </location>
</feature>
<dbReference type="GO" id="GO:0042393">
    <property type="term" value="F:histone binding"/>
    <property type="evidence" value="ECO:0007669"/>
    <property type="project" value="TreeGrafter"/>
</dbReference>
<feature type="compositionally biased region" description="Acidic residues" evidence="5">
    <location>
        <begin position="1402"/>
        <end position="1414"/>
    </location>
</feature>
<feature type="compositionally biased region" description="Low complexity" evidence="5">
    <location>
        <begin position="915"/>
        <end position="935"/>
    </location>
</feature>
<protein>
    <recommendedName>
        <fullName evidence="6">PHD-type domain-containing protein</fullName>
    </recommendedName>
</protein>
<dbReference type="EMBL" id="CAKOFQ010006987">
    <property type="protein sequence ID" value="CAH1985867.1"/>
    <property type="molecule type" value="Genomic_DNA"/>
</dbReference>
<accession>A0A9P0KZ73</accession>
<name>A0A9P0KZ73_ACAOB</name>